<dbReference type="WBParaSite" id="GPLIN_001481800">
    <property type="protein sequence ID" value="GPLIN_001481800"/>
    <property type="gene ID" value="GPLIN_001481800"/>
</dbReference>
<dbReference type="AlphaFoldDB" id="A0A183CPL1"/>
<name>A0A183CPL1_GLOPA</name>
<feature type="compositionally biased region" description="Basic residues" evidence="1">
    <location>
        <begin position="92"/>
        <end position="106"/>
    </location>
</feature>
<keyword evidence="2" id="KW-1185">Reference proteome</keyword>
<feature type="compositionally biased region" description="Basic and acidic residues" evidence="1">
    <location>
        <begin position="21"/>
        <end position="36"/>
    </location>
</feature>
<reference evidence="2" key="1">
    <citation type="submission" date="2014-05" db="EMBL/GenBank/DDBJ databases">
        <title>The genome and life-stage specific transcriptomes of Globodera pallida elucidate key aspects of plant parasitism by a cyst nematode.</title>
        <authorList>
            <person name="Cotton J.A."/>
            <person name="Lilley C.J."/>
            <person name="Jones L.M."/>
            <person name="Kikuchi T."/>
            <person name="Reid A.J."/>
            <person name="Thorpe P."/>
            <person name="Tsai I.J."/>
            <person name="Beasley H."/>
            <person name="Blok V."/>
            <person name="Cock P.J.A."/>
            <person name="Van den Akker S.E."/>
            <person name="Holroyd N."/>
            <person name="Hunt M."/>
            <person name="Mantelin S."/>
            <person name="Naghra H."/>
            <person name="Pain A."/>
            <person name="Palomares-Rius J.E."/>
            <person name="Zarowiecki M."/>
            <person name="Berriman M."/>
            <person name="Jones J.T."/>
            <person name="Urwin P.E."/>
        </authorList>
    </citation>
    <scope>NUCLEOTIDE SEQUENCE [LARGE SCALE GENOMIC DNA]</scope>
    <source>
        <strain evidence="2">Lindley</strain>
    </source>
</reference>
<feature type="region of interest" description="Disordered" evidence="1">
    <location>
        <begin position="88"/>
        <end position="109"/>
    </location>
</feature>
<organism evidence="2 3">
    <name type="scientific">Globodera pallida</name>
    <name type="common">Potato cyst nematode worm</name>
    <name type="synonym">Heterodera pallida</name>
    <dbReference type="NCBI Taxonomy" id="36090"/>
    <lineage>
        <taxon>Eukaryota</taxon>
        <taxon>Metazoa</taxon>
        <taxon>Ecdysozoa</taxon>
        <taxon>Nematoda</taxon>
        <taxon>Chromadorea</taxon>
        <taxon>Rhabditida</taxon>
        <taxon>Tylenchina</taxon>
        <taxon>Tylenchomorpha</taxon>
        <taxon>Tylenchoidea</taxon>
        <taxon>Heteroderidae</taxon>
        <taxon>Heteroderinae</taxon>
        <taxon>Globodera</taxon>
    </lineage>
</organism>
<dbReference type="Proteomes" id="UP000050741">
    <property type="component" value="Unassembled WGS sequence"/>
</dbReference>
<reference evidence="3" key="2">
    <citation type="submission" date="2016-06" db="UniProtKB">
        <authorList>
            <consortium name="WormBaseParasite"/>
        </authorList>
    </citation>
    <scope>IDENTIFICATION</scope>
</reference>
<proteinExistence type="predicted"/>
<evidence type="ECO:0000256" key="1">
    <source>
        <dbReference type="SAM" id="MobiDB-lite"/>
    </source>
</evidence>
<evidence type="ECO:0000313" key="3">
    <source>
        <dbReference type="WBParaSite" id="GPLIN_001481800"/>
    </source>
</evidence>
<protein>
    <submittedName>
        <fullName evidence="3">Pecanex-like protein</fullName>
    </submittedName>
</protein>
<accession>A0A183CPL1</accession>
<sequence length="162" mass="18651">SEEVGGSETEKEQFVGWVIRRGERNETSSNHCEPRKAYSIRRPTAMNENGHKKMKRAREGRVSLGASYEASPTLYSEIETFHHWGREGRSTVRTRHRHKWPRKRLQQKSPSRVTVTTTFGGGEDAQSGPIDRVTVSHTPGSRWIVSSVYRTTEWGWEKLSLR</sequence>
<feature type="region of interest" description="Disordered" evidence="1">
    <location>
        <begin position="21"/>
        <end position="44"/>
    </location>
</feature>
<evidence type="ECO:0000313" key="2">
    <source>
        <dbReference type="Proteomes" id="UP000050741"/>
    </source>
</evidence>